<reference evidence="2" key="1">
    <citation type="journal article" date="2024" name="Proc. Natl. Acad. Sci. U.S.A.">
        <title>Extraordinary preservation of gene collinearity over three hundred million years revealed in homosporous lycophytes.</title>
        <authorList>
            <person name="Li C."/>
            <person name="Wickell D."/>
            <person name="Kuo L.Y."/>
            <person name="Chen X."/>
            <person name="Nie B."/>
            <person name="Liao X."/>
            <person name="Peng D."/>
            <person name="Ji J."/>
            <person name="Jenkins J."/>
            <person name="Williams M."/>
            <person name="Shu S."/>
            <person name="Plott C."/>
            <person name="Barry K."/>
            <person name="Rajasekar S."/>
            <person name="Grimwood J."/>
            <person name="Han X."/>
            <person name="Sun S."/>
            <person name="Hou Z."/>
            <person name="He W."/>
            <person name="Dai G."/>
            <person name="Sun C."/>
            <person name="Schmutz J."/>
            <person name="Leebens-Mack J.H."/>
            <person name="Li F.W."/>
            <person name="Wang L."/>
        </authorList>
    </citation>
    <scope>NUCLEOTIDE SEQUENCE [LARGE SCALE GENOMIC DNA]</scope>
    <source>
        <strain evidence="2">cv. PW_Plant_1</strain>
    </source>
</reference>
<comment type="caution">
    <text evidence="1">The sequence shown here is derived from an EMBL/GenBank/DDBJ whole genome shotgun (WGS) entry which is preliminary data.</text>
</comment>
<keyword evidence="2" id="KW-1185">Reference proteome</keyword>
<dbReference type="Proteomes" id="UP001162992">
    <property type="component" value="Chromosome 6"/>
</dbReference>
<accession>A0ACC2DAH4</accession>
<evidence type="ECO:0000313" key="1">
    <source>
        <dbReference type="EMBL" id="KAJ7551139.1"/>
    </source>
</evidence>
<dbReference type="EMBL" id="CM055097">
    <property type="protein sequence ID" value="KAJ7551139.1"/>
    <property type="molecule type" value="Genomic_DNA"/>
</dbReference>
<protein>
    <submittedName>
        <fullName evidence="1">Uncharacterized protein</fullName>
    </submittedName>
</protein>
<evidence type="ECO:0000313" key="2">
    <source>
        <dbReference type="Proteomes" id="UP001162992"/>
    </source>
</evidence>
<organism evidence="1 2">
    <name type="scientific">Diphasiastrum complanatum</name>
    <name type="common">Issler's clubmoss</name>
    <name type="synonym">Lycopodium complanatum</name>
    <dbReference type="NCBI Taxonomy" id="34168"/>
    <lineage>
        <taxon>Eukaryota</taxon>
        <taxon>Viridiplantae</taxon>
        <taxon>Streptophyta</taxon>
        <taxon>Embryophyta</taxon>
        <taxon>Tracheophyta</taxon>
        <taxon>Lycopodiopsida</taxon>
        <taxon>Lycopodiales</taxon>
        <taxon>Lycopodiaceae</taxon>
        <taxon>Lycopodioideae</taxon>
        <taxon>Diphasiastrum</taxon>
    </lineage>
</organism>
<name>A0ACC2DAH4_DIPCM</name>
<gene>
    <name evidence="1" type="ORF">O6H91_06G000400</name>
</gene>
<sequence length="263" mass="29196">MTVISILTRLDTLCKKYEKYDLEKQGGAQDSSNDAFLKLYKLMESDIEAALQKSSDASIEKNRAAVATLNAEVRRAKASMRNEISHLQKLAHKKVKGVTKEELAARPDIVLGLVGKIEAIPEGTIMGIKPKGGKPPAIPFEIKMDGVNPEDLIHPEQYQDTEESKGFREVVQKKKGKQDEGLEVISEGLETLKNMAQDINEELSRQVPLVEEIDSKVDKAALDLGNTNIRLKDTITKLRSSRNFCIDIVLMCVVLGIAGYLYK</sequence>
<proteinExistence type="predicted"/>